<dbReference type="PANTHER" id="PTHR24361">
    <property type="entry name" value="MITOGEN-ACTIVATED KINASE KINASE KINASE"/>
    <property type="match status" value="1"/>
</dbReference>
<dbReference type="PROSITE" id="PS00109">
    <property type="entry name" value="PROTEIN_KINASE_TYR"/>
    <property type="match status" value="1"/>
</dbReference>
<gene>
    <name evidence="3" type="ORF">ACFSC9_16025</name>
</gene>
<keyword evidence="3" id="KW-0808">Transferase</keyword>
<keyword evidence="1" id="KW-0067">ATP-binding</keyword>
<evidence type="ECO:0000259" key="2">
    <source>
        <dbReference type="PROSITE" id="PS50011"/>
    </source>
</evidence>
<evidence type="ECO:0000313" key="4">
    <source>
        <dbReference type="Proteomes" id="UP001597233"/>
    </source>
</evidence>
<organism evidence="3 4">
    <name type="scientific">Paenibacillus wenxiniae</name>
    <dbReference type="NCBI Taxonomy" id="1636843"/>
    <lineage>
        <taxon>Bacteria</taxon>
        <taxon>Bacillati</taxon>
        <taxon>Bacillota</taxon>
        <taxon>Bacilli</taxon>
        <taxon>Bacillales</taxon>
        <taxon>Paenibacillaceae</taxon>
        <taxon>Paenibacillus</taxon>
    </lineage>
</organism>
<keyword evidence="1" id="KW-0547">Nucleotide-binding</keyword>
<feature type="binding site" evidence="1">
    <location>
        <position position="45"/>
    </location>
    <ligand>
        <name>ATP</name>
        <dbReference type="ChEBI" id="CHEBI:30616"/>
    </ligand>
</feature>
<dbReference type="CDD" id="cd00180">
    <property type="entry name" value="PKc"/>
    <property type="match status" value="1"/>
</dbReference>
<dbReference type="EMBL" id="JBHUEH010000023">
    <property type="protein sequence ID" value="MFD1887000.1"/>
    <property type="molecule type" value="Genomic_DNA"/>
</dbReference>
<dbReference type="SUPFAM" id="SSF56112">
    <property type="entry name" value="Protein kinase-like (PK-like)"/>
    <property type="match status" value="1"/>
</dbReference>
<evidence type="ECO:0000313" key="3">
    <source>
        <dbReference type="EMBL" id="MFD1887000.1"/>
    </source>
</evidence>
<protein>
    <submittedName>
        <fullName evidence="3">Protein kinase family protein</fullName>
    </submittedName>
</protein>
<proteinExistence type="predicted"/>
<evidence type="ECO:0000256" key="1">
    <source>
        <dbReference type="PROSITE-ProRule" id="PRU10141"/>
    </source>
</evidence>
<name>A0ABW4RLU8_9BACL</name>
<dbReference type="Proteomes" id="UP001597233">
    <property type="component" value="Unassembled WGS sequence"/>
</dbReference>
<dbReference type="Pfam" id="PF00069">
    <property type="entry name" value="Pkinase"/>
    <property type="match status" value="1"/>
</dbReference>
<reference evidence="4" key="1">
    <citation type="journal article" date="2019" name="Int. J. Syst. Evol. Microbiol.">
        <title>The Global Catalogue of Microorganisms (GCM) 10K type strain sequencing project: providing services to taxonomists for standard genome sequencing and annotation.</title>
        <authorList>
            <consortium name="The Broad Institute Genomics Platform"/>
            <consortium name="The Broad Institute Genome Sequencing Center for Infectious Disease"/>
            <person name="Wu L."/>
            <person name="Ma J."/>
        </authorList>
    </citation>
    <scope>NUCLEOTIDE SEQUENCE [LARGE SCALE GENOMIC DNA]</scope>
    <source>
        <strain evidence="4">CCUG 54950</strain>
    </source>
</reference>
<dbReference type="InterPro" id="IPR020635">
    <property type="entry name" value="Tyr_kinase_cat_dom"/>
</dbReference>
<keyword evidence="3" id="KW-0418">Kinase</keyword>
<dbReference type="InterPro" id="IPR053235">
    <property type="entry name" value="Ser_Thr_kinase"/>
</dbReference>
<dbReference type="InterPro" id="IPR000719">
    <property type="entry name" value="Prot_kinase_dom"/>
</dbReference>
<dbReference type="Gene3D" id="1.10.510.10">
    <property type="entry name" value="Transferase(Phosphotransferase) domain 1"/>
    <property type="match status" value="1"/>
</dbReference>
<dbReference type="RefSeq" id="WP_347327116.1">
    <property type="nucleotide sequence ID" value="NZ_JBCGUH010000020.1"/>
</dbReference>
<keyword evidence="4" id="KW-1185">Reference proteome</keyword>
<dbReference type="PROSITE" id="PS50011">
    <property type="entry name" value="PROTEIN_KINASE_DOM"/>
    <property type="match status" value="1"/>
</dbReference>
<comment type="caution">
    <text evidence="3">The sequence shown here is derived from an EMBL/GenBank/DDBJ whole genome shotgun (WGS) entry which is preliminary data.</text>
</comment>
<dbReference type="InterPro" id="IPR017441">
    <property type="entry name" value="Protein_kinase_ATP_BS"/>
</dbReference>
<feature type="domain" description="Protein kinase" evidence="2">
    <location>
        <begin position="16"/>
        <end position="277"/>
    </location>
</feature>
<accession>A0ABW4RLU8</accession>
<dbReference type="InterPro" id="IPR008266">
    <property type="entry name" value="Tyr_kinase_AS"/>
</dbReference>
<sequence>MLVPGESVKFDSMRNFKYIASLGSGGTGDAHLLKDEIMDMLFAFKKYAPKGDNNSDDTYRRFVEEIEILFNISHHSIVRIFNYYLYPEFQTGYLQMEYVEGQAIDQYEPFFEDWWEDVFKEVIYAFEYLEEKKILHRDIRPANIMIDKNEKVKIIDFGFGKKLNLEETGAGSIFLNWPVTQLPNEIQLEGVYNHQSEIYFIGKLFQNILVERGLVERFKLYHIIETMTKLDPDKRYASFHNISQAISQGVLSEIDFTISEKTTYQNFADALVDHISYFRDKYDPINDIDIVLNRLGALIRSSSLETFIQDNSQFIKCFIKSAFAYKSSQDIQVKHIKSFYQLLASLDSYKQKIVLDNIQTRLGNIDISYNINEDDLPF</sequence>
<dbReference type="InterPro" id="IPR011009">
    <property type="entry name" value="Kinase-like_dom_sf"/>
</dbReference>
<dbReference type="PROSITE" id="PS00107">
    <property type="entry name" value="PROTEIN_KINASE_ATP"/>
    <property type="match status" value="1"/>
</dbReference>
<dbReference type="SMART" id="SM00219">
    <property type="entry name" value="TyrKc"/>
    <property type="match status" value="1"/>
</dbReference>
<dbReference type="GO" id="GO:0016301">
    <property type="term" value="F:kinase activity"/>
    <property type="evidence" value="ECO:0007669"/>
    <property type="project" value="UniProtKB-KW"/>
</dbReference>